<proteinExistence type="predicted"/>
<reference evidence="4" key="1">
    <citation type="submission" date="2016-04" db="EMBL/GenBank/DDBJ databases">
        <authorList>
            <person name="Evans L.H."/>
            <person name="Alamgir A."/>
            <person name="Owens N."/>
            <person name="Weber N.D."/>
            <person name="Virtaneva K."/>
            <person name="Barbian K."/>
            <person name="Babar A."/>
            <person name="Rosenke K."/>
        </authorList>
    </citation>
    <scope>NUCLEOTIDE SEQUENCE</scope>
    <source>
        <strain evidence="4">86-1</strain>
    </source>
</reference>
<dbReference type="PANTHER" id="PTHR38041">
    <property type="entry name" value="CHORISMATE MUTASE"/>
    <property type="match status" value="1"/>
</dbReference>
<evidence type="ECO:0000256" key="1">
    <source>
        <dbReference type="ARBA" id="ARBA00012404"/>
    </source>
</evidence>
<evidence type="ECO:0000259" key="3">
    <source>
        <dbReference type="PROSITE" id="PS51168"/>
    </source>
</evidence>
<dbReference type="EC" id="5.4.99.5" evidence="1"/>
<dbReference type="AlphaFoldDB" id="A0A212JSR0"/>
<dbReference type="RefSeq" id="WP_296942045.1">
    <property type="nucleotide sequence ID" value="NZ_LT599032.1"/>
</dbReference>
<organism evidence="4">
    <name type="scientific">uncultured Dysgonomonas sp</name>
    <dbReference type="NCBI Taxonomy" id="206096"/>
    <lineage>
        <taxon>Bacteria</taxon>
        <taxon>Pseudomonadati</taxon>
        <taxon>Bacteroidota</taxon>
        <taxon>Bacteroidia</taxon>
        <taxon>Bacteroidales</taxon>
        <taxon>Dysgonomonadaceae</taxon>
        <taxon>Dysgonomonas</taxon>
        <taxon>environmental samples</taxon>
    </lineage>
</organism>
<feature type="domain" description="Chorismate mutase" evidence="3">
    <location>
        <begin position="6"/>
        <end position="96"/>
    </location>
</feature>
<dbReference type="InterPro" id="IPR036979">
    <property type="entry name" value="CM_dom_sf"/>
</dbReference>
<evidence type="ECO:0000313" key="4">
    <source>
        <dbReference type="EMBL" id="SBW02388.1"/>
    </source>
</evidence>
<dbReference type="PROSITE" id="PS51168">
    <property type="entry name" value="CHORISMATE_MUT_2"/>
    <property type="match status" value="1"/>
</dbReference>
<dbReference type="GO" id="GO:0009697">
    <property type="term" value="P:salicylic acid biosynthetic process"/>
    <property type="evidence" value="ECO:0007669"/>
    <property type="project" value="TreeGrafter"/>
</dbReference>
<sequence length="108" mass="12204">MKSQNEALHCSLDEVRMNIDKIDAELVGLIAKRSKFVSQATRFKQSAQDVVASDRVSSVISKVRTLAEESGLNPVVAEKVYRAMINAFINEELAEFNSLYKEIKQSYY</sequence>
<gene>
    <name evidence="4" type="ORF">KL86DYS1_30286</name>
</gene>
<dbReference type="SMART" id="SM00830">
    <property type="entry name" value="CM_2"/>
    <property type="match status" value="1"/>
</dbReference>
<dbReference type="InterPro" id="IPR036263">
    <property type="entry name" value="Chorismate_II_sf"/>
</dbReference>
<evidence type="ECO:0000256" key="2">
    <source>
        <dbReference type="ARBA" id="ARBA00023235"/>
    </source>
</evidence>
<dbReference type="GO" id="GO:0046417">
    <property type="term" value="P:chorismate metabolic process"/>
    <property type="evidence" value="ECO:0007669"/>
    <property type="project" value="InterPro"/>
</dbReference>
<dbReference type="Pfam" id="PF01817">
    <property type="entry name" value="CM_2"/>
    <property type="match status" value="1"/>
</dbReference>
<dbReference type="GO" id="GO:0004106">
    <property type="term" value="F:chorismate mutase activity"/>
    <property type="evidence" value="ECO:0007669"/>
    <property type="project" value="UniProtKB-EC"/>
</dbReference>
<keyword evidence="2" id="KW-0413">Isomerase</keyword>
<dbReference type="InterPro" id="IPR051331">
    <property type="entry name" value="Chorismate_mutase-related"/>
</dbReference>
<protein>
    <recommendedName>
        <fullName evidence="1">chorismate mutase</fullName>
        <ecNumber evidence="1">5.4.99.5</ecNumber>
    </recommendedName>
</protein>
<dbReference type="InterPro" id="IPR002701">
    <property type="entry name" value="CM_II_prokaryot"/>
</dbReference>
<dbReference type="Gene3D" id="1.20.59.10">
    <property type="entry name" value="Chorismate mutase"/>
    <property type="match status" value="1"/>
</dbReference>
<accession>A0A212JSR0</accession>
<dbReference type="SUPFAM" id="SSF48600">
    <property type="entry name" value="Chorismate mutase II"/>
    <property type="match status" value="1"/>
</dbReference>
<dbReference type="PANTHER" id="PTHR38041:SF1">
    <property type="entry name" value="CHORISMATE MUTASE"/>
    <property type="match status" value="1"/>
</dbReference>
<dbReference type="EMBL" id="FLUM01000003">
    <property type="protein sequence ID" value="SBW02388.1"/>
    <property type="molecule type" value="Genomic_DNA"/>
</dbReference>
<name>A0A212JSR0_9BACT</name>